<gene>
    <name evidence="1" type="ORF">BZL30_2522</name>
</gene>
<reference evidence="1 2" key="1">
    <citation type="submission" date="2017-02" db="EMBL/GenBank/DDBJ databases">
        <title>Complete genome sequences of Mycobacterium kansasii strains isolated from rhesus macaques.</title>
        <authorList>
            <person name="Panda A."/>
            <person name="Nagaraj S."/>
            <person name="Zhao X."/>
            <person name="Tettelin H."/>
            <person name="Detolla L.J."/>
        </authorList>
    </citation>
    <scope>NUCLEOTIDE SEQUENCE [LARGE SCALE GENOMIC DNA]</scope>
    <source>
        <strain evidence="1 2">11-3813</strain>
    </source>
</reference>
<accession>A0A1V3XJ45</accession>
<comment type="caution">
    <text evidence="1">The sequence shown here is derived from an EMBL/GenBank/DDBJ whole genome shotgun (WGS) entry which is preliminary data.</text>
</comment>
<organism evidence="1 2">
    <name type="scientific">Mycobacterium kansasii</name>
    <dbReference type="NCBI Taxonomy" id="1768"/>
    <lineage>
        <taxon>Bacteria</taxon>
        <taxon>Bacillati</taxon>
        <taxon>Actinomycetota</taxon>
        <taxon>Actinomycetes</taxon>
        <taxon>Mycobacteriales</taxon>
        <taxon>Mycobacteriaceae</taxon>
        <taxon>Mycobacterium</taxon>
    </lineage>
</organism>
<proteinExistence type="predicted"/>
<sequence length="70" mass="8270">MSYESTAQPIKIGYLFDFLLPEFYPQEMRDDLTRPFELVFADGLRQRMLDRPVEIVYREVEGCPKAPSRP</sequence>
<dbReference type="AlphaFoldDB" id="A0A1V3XJ45"/>
<protein>
    <submittedName>
        <fullName evidence="1">Uncharacterized protein</fullName>
    </submittedName>
</protein>
<evidence type="ECO:0000313" key="2">
    <source>
        <dbReference type="Proteomes" id="UP000189229"/>
    </source>
</evidence>
<name>A0A1V3XJ45_MYCKA</name>
<evidence type="ECO:0000313" key="1">
    <source>
        <dbReference type="EMBL" id="OOK79215.1"/>
    </source>
</evidence>
<dbReference type="EMBL" id="MVBM01000002">
    <property type="protein sequence ID" value="OOK79215.1"/>
    <property type="molecule type" value="Genomic_DNA"/>
</dbReference>
<dbReference type="Proteomes" id="UP000189229">
    <property type="component" value="Unassembled WGS sequence"/>
</dbReference>